<name>A0A511USS9_9GAMM</name>
<keyword evidence="1 7" id="KW-0489">Methyltransferase</keyword>
<dbReference type="GO" id="GO:0019843">
    <property type="term" value="F:rRNA binding"/>
    <property type="evidence" value="ECO:0007669"/>
    <property type="project" value="TreeGrafter"/>
</dbReference>
<feature type="active site" description="Proton acceptor" evidence="7">
    <location>
        <position position="368"/>
    </location>
</feature>
<evidence type="ECO:0000256" key="7">
    <source>
        <dbReference type="HAMAP-Rule" id="MF_01011"/>
    </source>
</evidence>
<dbReference type="CDD" id="cd02440">
    <property type="entry name" value="AdoMet_MTases"/>
    <property type="match status" value="1"/>
</dbReference>
<dbReference type="PANTHER" id="PTHR47790">
    <property type="entry name" value="TRNA/TMRNA (URACIL-C(5))-METHYLTRANSFERASE"/>
    <property type="match status" value="1"/>
</dbReference>
<evidence type="ECO:0000256" key="5">
    <source>
        <dbReference type="ARBA" id="ARBA00051255"/>
    </source>
</evidence>
<comment type="function">
    <text evidence="7">Dual-specificity methyltransferase that catalyzes the formation of 5-methyluridine at position 54 (m5U54) in all tRNAs, and that of position 341 (m5U341) in tmRNA (transfer-mRNA).</text>
</comment>
<evidence type="ECO:0000256" key="2">
    <source>
        <dbReference type="ARBA" id="ARBA00022679"/>
    </source>
</evidence>
<feature type="binding site" evidence="7 8">
    <location>
        <position position="249"/>
    </location>
    <ligand>
        <name>S-adenosyl-L-methionine</name>
        <dbReference type="ChEBI" id="CHEBI:59789"/>
    </ligand>
</feature>
<dbReference type="GO" id="GO:0030488">
    <property type="term" value="P:tRNA methylation"/>
    <property type="evidence" value="ECO:0007669"/>
    <property type="project" value="UniProtKB-UniRule"/>
</dbReference>
<proteinExistence type="inferred from homology"/>
<gene>
    <name evidence="7 10" type="primary">trmA</name>
    <name evidence="10" type="ORF">HVA01_18780</name>
</gene>
<evidence type="ECO:0000256" key="3">
    <source>
        <dbReference type="ARBA" id="ARBA00022691"/>
    </source>
</evidence>
<dbReference type="InterPro" id="IPR029063">
    <property type="entry name" value="SAM-dependent_MTases_sf"/>
</dbReference>
<comment type="similarity">
    <text evidence="7">Belongs to the class I-like SAM-binding methyltransferase superfamily. RNA M5U methyltransferase family. TrmA subfamily.</text>
</comment>
<comment type="caution">
    <text evidence="10">The sequence shown here is derived from an EMBL/GenBank/DDBJ whole genome shotgun (WGS) entry which is preliminary data.</text>
</comment>
<dbReference type="GO" id="GO:0030697">
    <property type="term" value="F:tRNA (uracil(54)-C5)-methyltransferase activity, S-adenosyl methionine-dependent"/>
    <property type="evidence" value="ECO:0007669"/>
    <property type="project" value="UniProtKB-UniRule"/>
</dbReference>
<dbReference type="FunFam" id="2.40.50.1070:FF:000001">
    <property type="entry name" value="tRNA/tmRNA (uracil-C(5))-methyltransferase"/>
    <property type="match status" value="1"/>
</dbReference>
<dbReference type="PROSITE" id="PS01230">
    <property type="entry name" value="TRMA_1"/>
    <property type="match status" value="1"/>
</dbReference>
<dbReference type="RefSeq" id="WP_146875076.1">
    <property type="nucleotide sequence ID" value="NZ_BJXV01000010.1"/>
</dbReference>
<dbReference type="OrthoDB" id="9804590at2"/>
<evidence type="ECO:0000313" key="11">
    <source>
        <dbReference type="Proteomes" id="UP000321303"/>
    </source>
</evidence>
<dbReference type="Gene3D" id="3.40.50.150">
    <property type="entry name" value="Vaccinia Virus protein VP39"/>
    <property type="match status" value="1"/>
</dbReference>
<keyword evidence="2 7" id="KW-0808">Transferase</keyword>
<sequence length="378" mass="43339">MSIPVVKPERYAEQLAAKRDYLETTFAAFQPPALEVFESPPGYYRQRCEFRIQHAENDLYYAMFEVDPENPKNKRVVRLDQYAVASERINQLMPQLRKACLRSDELRRRLFQVEFLTTLSGEALVTLIYHRPLGDEWEREARALEAELGIMVIGRSRKQRIVLTRDHVWERLEVDGRTLHYQQVENSFTQPNAHVCQKMLSWAREVTAGQQQEGLKREGLKKDLVELYCGNGNFTIALADNFRRVLATEISRISVASANLNLEANGVTNAQIGRMSAEEFSLALKGEKAGRRVAEMALQDYDFSTVLVDPPRAGLDAQSCEQLSEYAQIVYISCNPATLAENLTILTTTHRIERFALFDQFPFTDHCECGVLLKRREV</sequence>
<keyword evidence="4 7" id="KW-0819">tRNA processing</keyword>
<feature type="binding site" evidence="7 8">
    <location>
        <position position="309"/>
    </location>
    <ligand>
        <name>S-adenosyl-L-methionine</name>
        <dbReference type="ChEBI" id="CHEBI:59789"/>
    </ligand>
</feature>
<comment type="catalytic activity">
    <reaction evidence="5 7">
        <text>uridine(341) in tmRNA + S-adenosyl-L-methionine = 5-methyluridine(341) in tmRNA + S-adenosyl-L-homocysteine + H(+)</text>
        <dbReference type="Rhea" id="RHEA:43612"/>
        <dbReference type="Rhea" id="RHEA-COMP:10630"/>
        <dbReference type="Rhea" id="RHEA-COMP:10631"/>
        <dbReference type="ChEBI" id="CHEBI:15378"/>
        <dbReference type="ChEBI" id="CHEBI:57856"/>
        <dbReference type="ChEBI" id="CHEBI:59789"/>
        <dbReference type="ChEBI" id="CHEBI:65315"/>
        <dbReference type="ChEBI" id="CHEBI:74447"/>
    </reaction>
</comment>
<comment type="catalytic activity">
    <reaction evidence="6 7">
        <text>uridine(54) in tRNA + S-adenosyl-L-methionine = 5-methyluridine(54) in tRNA + S-adenosyl-L-homocysteine + H(+)</text>
        <dbReference type="Rhea" id="RHEA:42712"/>
        <dbReference type="Rhea" id="RHEA-COMP:10167"/>
        <dbReference type="Rhea" id="RHEA-COMP:10193"/>
        <dbReference type="ChEBI" id="CHEBI:15378"/>
        <dbReference type="ChEBI" id="CHEBI:57856"/>
        <dbReference type="ChEBI" id="CHEBI:59789"/>
        <dbReference type="ChEBI" id="CHEBI:65315"/>
        <dbReference type="ChEBI" id="CHEBI:74447"/>
        <dbReference type="EC" id="2.1.1.35"/>
    </reaction>
</comment>
<feature type="binding site" evidence="7">
    <location>
        <position position="233"/>
    </location>
    <ligand>
        <name>S-adenosyl-L-methionine</name>
        <dbReference type="ChEBI" id="CHEBI:59789"/>
    </ligand>
</feature>
<dbReference type="PANTHER" id="PTHR47790:SF2">
    <property type="entry name" value="TRNA_TMRNA (URACIL-C(5))-METHYLTRANSFERASE"/>
    <property type="match status" value="1"/>
</dbReference>
<dbReference type="SUPFAM" id="SSF53335">
    <property type="entry name" value="S-adenosyl-L-methionine-dependent methyltransferases"/>
    <property type="match status" value="1"/>
</dbReference>
<feature type="active site" description="Nucleophile" evidence="7 8">
    <location>
        <position position="334"/>
    </location>
</feature>
<dbReference type="HAMAP" id="MF_01011">
    <property type="entry name" value="RNA_methyltr_TrmA"/>
    <property type="match status" value="1"/>
</dbReference>
<evidence type="ECO:0000256" key="9">
    <source>
        <dbReference type="PROSITE-ProRule" id="PRU10015"/>
    </source>
</evidence>
<dbReference type="Proteomes" id="UP000321303">
    <property type="component" value="Unassembled WGS sequence"/>
</dbReference>
<dbReference type="Pfam" id="PF05958">
    <property type="entry name" value="tRNA_U5-meth_tr"/>
    <property type="match status" value="1"/>
</dbReference>
<evidence type="ECO:0000256" key="4">
    <source>
        <dbReference type="ARBA" id="ARBA00022694"/>
    </source>
</evidence>
<dbReference type="NCBIfam" id="TIGR02143">
    <property type="entry name" value="trmA_only"/>
    <property type="match status" value="1"/>
</dbReference>
<dbReference type="PROSITE" id="PS51687">
    <property type="entry name" value="SAM_MT_RNA_M5U"/>
    <property type="match status" value="1"/>
</dbReference>
<keyword evidence="11" id="KW-1185">Reference proteome</keyword>
<evidence type="ECO:0000256" key="6">
    <source>
        <dbReference type="ARBA" id="ARBA00052788"/>
    </source>
</evidence>
<feature type="active site" evidence="9">
    <location>
        <position position="334"/>
    </location>
</feature>
<dbReference type="GO" id="GO:0005829">
    <property type="term" value="C:cytosol"/>
    <property type="evidence" value="ECO:0007669"/>
    <property type="project" value="TreeGrafter"/>
</dbReference>
<dbReference type="EMBL" id="BJXV01000010">
    <property type="protein sequence ID" value="GEN28232.1"/>
    <property type="molecule type" value="Genomic_DNA"/>
</dbReference>
<feature type="binding site" evidence="7 8">
    <location>
        <position position="228"/>
    </location>
    <ligand>
        <name>S-adenosyl-L-methionine</name>
        <dbReference type="ChEBI" id="CHEBI:59789"/>
    </ligand>
</feature>
<protein>
    <recommendedName>
        <fullName evidence="7">tRNA/tmRNA (uracil-C(5))-methyltransferase</fullName>
        <ecNumber evidence="7">2.1.1.35</ecNumber>
    </recommendedName>
    <alternativeName>
        <fullName evidence="7">tRNA (uracil(54)-C(5))-methyltransferase</fullName>
    </alternativeName>
    <alternativeName>
        <fullName evidence="7">tRNA(m5U54)-methyltransferase</fullName>
        <shortName evidence="7">RUMT</shortName>
    </alternativeName>
    <alternativeName>
        <fullName evidence="7">tmRNA (uracil(341)-C(5))-methyltransferase</fullName>
    </alternativeName>
</protein>
<dbReference type="AlphaFoldDB" id="A0A511USS9"/>
<dbReference type="GO" id="GO:0000049">
    <property type="term" value="F:tRNA binding"/>
    <property type="evidence" value="ECO:0007669"/>
    <property type="project" value="TreeGrafter"/>
</dbReference>
<evidence type="ECO:0000313" key="10">
    <source>
        <dbReference type="EMBL" id="GEN28232.1"/>
    </source>
</evidence>
<dbReference type="FunFam" id="3.40.50.150:FF:000012">
    <property type="entry name" value="tRNA/tmRNA (uracil-C(5))-methyltransferase"/>
    <property type="match status" value="1"/>
</dbReference>
<dbReference type="Gene3D" id="2.40.50.1070">
    <property type="match status" value="1"/>
</dbReference>
<feature type="binding site" evidence="7 8">
    <location>
        <position position="190"/>
    </location>
    <ligand>
        <name>S-adenosyl-L-methionine</name>
        <dbReference type="ChEBI" id="CHEBI:59789"/>
    </ligand>
</feature>
<reference evidence="10 11" key="1">
    <citation type="submission" date="2019-07" db="EMBL/GenBank/DDBJ databases">
        <title>Whole genome shotgun sequence of Halomonas variabilis NBRC 102410.</title>
        <authorList>
            <person name="Hosoyama A."/>
            <person name="Uohara A."/>
            <person name="Ohji S."/>
            <person name="Ichikawa N."/>
        </authorList>
    </citation>
    <scope>NUCLEOTIDE SEQUENCE [LARGE SCALE GENOMIC DNA]</scope>
    <source>
        <strain evidence="10 11">NBRC 102410</strain>
    </source>
</reference>
<evidence type="ECO:0000256" key="8">
    <source>
        <dbReference type="PROSITE-ProRule" id="PRU01024"/>
    </source>
</evidence>
<dbReference type="EC" id="2.1.1.35" evidence="7"/>
<dbReference type="InterPro" id="IPR011869">
    <property type="entry name" value="TrmA_MeTrfase"/>
</dbReference>
<dbReference type="InterPro" id="IPR010280">
    <property type="entry name" value="U5_MeTrfase_fam"/>
</dbReference>
<accession>A0A511USS9</accession>
<dbReference type="InterPro" id="IPR030390">
    <property type="entry name" value="MeTrfase_TrmA_AS"/>
</dbReference>
<evidence type="ECO:0000256" key="1">
    <source>
        <dbReference type="ARBA" id="ARBA00022603"/>
    </source>
</evidence>
<organism evidence="10 11">
    <name type="scientific">Halovibrio variabilis</name>
    <dbReference type="NCBI Taxonomy" id="31910"/>
    <lineage>
        <taxon>Bacteria</taxon>
        <taxon>Pseudomonadati</taxon>
        <taxon>Pseudomonadota</taxon>
        <taxon>Gammaproteobacteria</taxon>
        <taxon>Oceanospirillales</taxon>
        <taxon>Halomonadaceae</taxon>
        <taxon>Halovibrio</taxon>
    </lineage>
</organism>
<keyword evidence="3 7" id="KW-0949">S-adenosyl-L-methionine</keyword>